<keyword evidence="4" id="KW-0067">ATP-binding</keyword>
<dbReference type="InterPro" id="IPR027417">
    <property type="entry name" value="P-loop_NTPase"/>
</dbReference>
<dbReference type="Pfam" id="PF04408">
    <property type="entry name" value="WHD_HA2"/>
    <property type="match status" value="1"/>
</dbReference>
<evidence type="ECO:0000259" key="7">
    <source>
        <dbReference type="PROSITE" id="PS51194"/>
    </source>
</evidence>
<dbReference type="AlphaFoldDB" id="E6VLF2"/>
<dbReference type="EMBL" id="CP002418">
    <property type="protein sequence ID" value="ADU42205.1"/>
    <property type="molecule type" value="Genomic_DNA"/>
</dbReference>
<evidence type="ECO:0000259" key="6">
    <source>
        <dbReference type="PROSITE" id="PS51192"/>
    </source>
</evidence>
<dbReference type="CDD" id="cd17990">
    <property type="entry name" value="DEXHc_HrpB"/>
    <property type="match status" value="1"/>
</dbReference>
<dbReference type="PANTHER" id="PTHR43519:SF1">
    <property type="entry name" value="ATP-DEPENDENT RNA HELICASE HRPB"/>
    <property type="match status" value="1"/>
</dbReference>
<keyword evidence="1" id="KW-0547">Nucleotide-binding</keyword>
<dbReference type="PROSITE" id="PS51194">
    <property type="entry name" value="HELICASE_CTER"/>
    <property type="match status" value="1"/>
</dbReference>
<dbReference type="GO" id="GO:0016787">
    <property type="term" value="F:hydrolase activity"/>
    <property type="evidence" value="ECO:0007669"/>
    <property type="project" value="UniProtKB-KW"/>
</dbReference>
<dbReference type="GO" id="GO:0003676">
    <property type="term" value="F:nucleic acid binding"/>
    <property type="evidence" value="ECO:0007669"/>
    <property type="project" value="InterPro"/>
</dbReference>
<feature type="region of interest" description="Disordered" evidence="5">
    <location>
        <begin position="875"/>
        <end position="898"/>
    </location>
</feature>
<feature type="compositionally biased region" description="Low complexity" evidence="5">
    <location>
        <begin position="531"/>
        <end position="549"/>
    </location>
</feature>
<evidence type="ECO:0000313" key="9">
    <source>
        <dbReference type="Proteomes" id="UP000001402"/>
    </source>
</evidence>
<proteinExistence type="predicted"/>
<evidence type="ECO:0000313" key="8">
    <source>
        <dbReference type="EMBL" id="ADU42205.1"/>
    </source>
</evidence>
<dbReference type="InterPro" id="IPR010225">
    <property type="entry name" value="HrpB"/>
</dbReference>
<feature type="region of interest" description="Disordered" evidence="5">
    <location>
        <begin position="490"/>
        <end position="578"/>
    </location>
</feature>
<feature type="compositionally biased region" description="Basic and acidic residues" evidence="5">
    <location>
        <begin position="496"/>
        <end position="509"/>
    </location>
</feature>
<dbReference type="Gene3D" id="3.40.50.300">
    <property type="entry name" value="P-loop containing nucleotide triphosphate hydrolases"/>
    <property type="match status" value="2"/>
</dbReference>
<dbReference type="InterPro" id="IPR001650">
    <property type="entry name" value="Helicase_C-like"/>
</dbReference>
<dbReference type="GO" id="GO:0004386">
    <property type="term" value="F:helicase activity"/>
    <property type="evidence" value="ECO:0007669"/>
    <property type="project" value="UniProtKB-KW"/>
</dbReference>
<dbReference type="Proteomes" id="UP000001402">
    <property type="component" value="Chromosome"/>
</dbReference>
<dbReference type="SUPFAM" id="SSF52540">
    <property type="entry name" value="P-loop containing nucleoside triphosphate hydrolases"/>
    <property type="match status" value="1"/>
</dbReference>
<dbReference type="KEGG" id="rpx:Rpdx1_0565"/>
<dbReference type="PANTHER" id="PTHR43519">
    <property type="entry name" value="ATP-DEPENDENT RNA HELICASE HRPB"/>
    <property type="match status" value="1"/>
</dbReference>
<reference evidence="8" key="1">
    <citation type="submission" date="2010-12" db="EMBL/GenBank/DDBJ databases">
        <title>Complete sequence of Rhodopseudomonas palustris DX-1.</title>
        <authorList>
            <consortium name="US DOE Joint Genome Institute"/>
            <person name="Lucas S."/>
            <person name="Copeland A."/>
            <person name="Lapidus A."/>
            <person name="Cheng J.-F."/>
            <person name="Goodwin L."/>
            <person name="Pitluck S."/>
            <person name="Misra M."/>
            <person name="Chertkov O."/>
            <person name="Detter J.C."/>
            <person name="Han C."/>
            <person name="Tapia R."/>
            <person name="Land M."/>
            <person name="Hauser L."/>
            <person name="Kyrpides N."/>
            <person name="Ivanova N."/>
            <person name="Ovchinnikova G."/>
            <person name="Logan B."/>
            <person name="Oda Y."/>
            <person name="Harwood C."/>
            <person name="Woyke T."/>
        </authorList>
    </citation>
    <scope>NUCLEOTIDE SEQUENCE [LARGE SCALE GENOMIC DNA]</scope>
    <source>
        <strain evidence="8">DX-1</strain>
    </source>
</reference>
<dbReference type="HOGENOM" id="CLU_001832_5_6_5"/>
<keyword evidence="3 8" id="KW-0347">Helicase</keyword>
<dbReference type="Pfam" id="PF00270">
    <property type="entry name" value="DEAD"/>
    <property type="match status" value="1"/>
</dbReference>
<dbReference type="STRING" id="652103.Rpdx1_0565"/>
<dbReference type="eggNOG" id="COG1643">
    <property type="taxonomic scope" value="Bacteria"/>
</dbReference>
<dbReference type="CDD" id="cd18791">
    <property type="entry name" value="SF2_C_RHA"/>
    <property type="match status" value="1"/>
</dbReference>
<feature type="domain" description="Helicase ATP-binding" evidence="6">
    <location>
        <begin position="52"/>
        <end position="216"/>
    </location>
</feature>
<dbReference type="Pfam" id="PF08482">
    <property type="entry name" value="HrpB_C"/>
    <property type="match status" value="1"/>
</dbReference>
<dbReference type="InterPro" id="IPR007502">
    <property type="entry name" value="Helicase-assoc_dom"/>
</dbReference>
<feature type="compositionally biased region" description="Basic and acidic residues" evidence="5">
    <location>
        <begin position="517"/>
        <end position="526"/>
    </location>
</feature>
<dbReference type="InterPro" id="IPR049614">
    <property type="entry name" value="HrpB_DEXH"/>
</dbReference>
<dbReference type="InterPro" id="IPR013689">
    <property type="entry name" value="RNA_helicase_ATP-dep_HrpB_C"/>
</dbReference>
<dbReference type="Gene3D" id="1.20.120.1080">
    <property type="match status" value="1"/>
</dbReference>
<sequence length="898" mass="96941">MCRIFGIVSTGEPFCRWVWFLLTIRALHRSSRLLTRTFDIPLPIDDALDDLSGALATSTTAVLVAPPGAGKTTRVPLALLDAPWLKDQKIIVLEPRRIAARASAERMARTLGENAGETVGYRVRFGSKVSRTTRIEVVTEGIFTRQILDDPELTGIGAVLFDEFHERSLDADLGLALARDAQQGLREDLRILVMSATIDGARVARLLGDAPVVESLGRAFPVETRYLGRKADAPLERQMAEAIAQALRGEPGSVLAFLPGAAEIRRTETMLAERVQDRSVEIVPLFGALDAAVQDRAIQPAAKGKRKVVLATSIAETSLTIEGVRIVVDCGLSRVPRYEPDLGLTRLETVRASRAAVDQRRGRAGRIEPGVCYRLWDEPQTASLPPYTQPEILSADLSSLLLDLAQWGVADPSSLAFLDPPPQPALKEARELLGELGALDPDGRITDEGRSLRAMALPPRLARMIVDAARHGCADDAAEIAAILTERGLGGDSADLDARRDNFRRDRSQRAMSARQMAERWARQADNRGTPSPASPQNAAPSSPSPLAGEGRGGGATGTAAIRSTPTPDPSPQGGGELSTGVLLAFAFPDRVAKNRGNGSFTLANGRGAAIEQTSGLARAPYLAVGELTGTAAQGRILLAAPITLSEIELHFGDQITDADEVSFDRSAMTLRARRRRALHAITLSEAPLALAPSEGTARVLADGLIAAGLDRLPWSKQLQQWRGRVMFLRKAEGEPWPDLSDAALADSREDWLVPALFDKTGLKDFSASDLSDALMNLLPWELRVRLEREAPTHFEAPTGSKLPIDYEAEQGPTIAVRLQELFGLTIHPSVAGGAVPLVLELLSPAHRPVQVTRDLPGFWRGSYAGVRTDLRGRYPRHPWPEDPASAPPTRRAKPKGT</sequence>
<organism evidence="8 9">
    <name type="scientific">Rhodopseudomonas palustris (strain DX-1)</name>
    <dbReference type="NCBI Taxonomy" id="652103"/>
    <lineage>
        <taxon>Bacteria</taxon>
        <taxon>Pseudomonadati</taxon>
        <taxon>Pseudomonadota</taxon>
        <taxon>Alphaproteobacteria</taxon>
        <taxon>Hyphomicrobiales</taxon>
        <taxon>Nitrobacteraceae</taxon>
        <taxon>Rhodopseudomonas</taxon>
    </lineage>
</organism>
<dbReference type="Pfam" id="PF00271">
    <property type="entry name" value="Helicase_C"/>
    <property type="match status" value="1"/>
</dbReference>
<dbReference type="GO" id="GO:0005524">
    <property type="term" value="F:ATP binding"/>
    <property type="evidence" value="ECO:0007669"/>
    <property type="project" value="UniProtKB-KW"/>
</dbReference>
<keyword evidence="2" id="KW-0378">Hydrolase</keyword>
<evidence type="ECO:0000256" key="3">
    <source>
        <dbReference type="ARBA" id="ARBA00022806"/>
    </source>
</evidence>
<dbReference type="Pfam" id="PF21010">
    <property type="entry name" value="HA2_C"/>
    <property type="match status" value="1"/>
</dbReference>
<dbReference type="SMART" id="SM00490">
    <property type="entry name" value="HELICc"/>
    <property type="match status" value="1"/>
</dbReference>
<dbReference type="NCBIfam" id="TIGR01970">
    <property type="entry name" value="DEAH_box_HrpB"/>
    <property type="match status" value="1"/>
</dbReference>
<dbReference type="InterPro" id="IPR014001">
    <property type="entry name" value="Helicase_ATP-bd"/>
</dbReference>
<evidence type="ECO:0000256" key="5">
    <source>
        <dbReference type="SAM" id="MobiDB-lite"/>
    </source>
</evidence>
<dbReference type="PROSITE" id="PS51192">
    <property type="entry name" value="HELICASE_ATP_BIND_1"/>
    <property type="match status" value="1"/>
</dbReference>
<dbReference type="PIRSF" id="PIRSF005496">
    <property type="entry name" value="ATP_hel_hrpB"/>
    <property type="match status" value="1"/>
</dbReference>
<evidence type="ECO:0000256" key="1">
    <source>
        <dbReference type="ARBA" id="ARBA00022741"/>
    </source>
</evidence>
<dbReference type="FunFam" id="3.40.50.300:FF:002125">
    <property type="entry name" value="ATP-dependent helicase HrpB"/>
    <property type="match status" value="1"/>
</dbReference>
<dbReference type="SMART" id="SM00847">
    <property type="entry name" value="HA2"/>
    <property type="match status" value="1"/>
</dbReference>
<protein>
    <submittedName>
        <fullName evidence="8">ATP-dependent helicase HrpB</fullName>
    </submittedName>
</protein>
<feature type="domain" description="Helicase C-terminal" evidence="7">
    <location>
        <begin position="234"/>
        <end position="408"/>
    </location>
</feature>
<gene>
    <name evidence="8" type="ordered locus">Rpdx1_0565</name>
</gene>
<evidence type="ECO:0000256" key="2">
    <source>
        <dbReference type="ARBA" id="ARBA00022801"/>
    </source>
</evidence>
<accession>E6VLF2</accession>
<name>E6VLF2_RHOPX</name>
<dbReference type="InterPro" id="IPR048333">
    <property type="entry name" value="HA2_WH"/>
</dbReference>
<dbReference type="SMART" id="SM00487">
    <property type="entry name" value="DEXDc"/>
    <property type="match status" value="1"/>
</dbReference>
<dbReference type="InterPro" id="IPR011545">
    <property type="entry name" value="DEAD/DEAH_box_helicase_dom"/>
</dbReference>
<evidence type="ECO:0000256" key="4">
    <source>
        <dbReference type="ARBA" id="ARBA00022840"/>
    </source>
</evidence>